<evidence type="ECO:0000256" key="1">
    <source>
        <dbReference type="SAM" id="SignalP"/>
    </source>
</evidence>
<keyword evidence="1" id="KW-0732">Signal</keyword>
<feature type="signal peptide" evidence="1">
    <location>
        <begin position="1"/>
        <end position="26"/>
    </location>
</feature>
<evidence type="ECO:0000313" key="3">
    <source>
        <dbReference type="Proteomes" id="UP001501337"/>
    </source>
</evidence>
<dbReference type="EMBL" id="BAABBO010000022">
    <property type="protein sequence ID" value="GAA3978269.1"/>
    <property type="molecule type" value="Genomic_DNA"/>
</dbReference>
<organism evidence="2 3">
    <name type="scientific">Allohahella marinimesophila</name>
    <dbReference type="NCBI Taxonomy" id="1054972"/>
    <lineage>
        <taxon>Bacteria</taxon>
        <taxon>Pseudomonadati</taxon>
        <taxon>Pseudomonadota</taxon>
        <taxon>Gammaproteobacteria</taxon>
        <taxon>Oceanospirillales</taxon>
        <taxon>Hahellaceae</taxon>
        <taxon>Allohahella</taxon>
    </lineage>
</organism>
<dbReference type="RefSeq" id="WP_344809507.1">
    <property type="nucleotide sequence ID" value="NZ_BAABBO010000022.1"/>
</dbReference>
<comment type="caution">
    <text evidence="2">The sequence shown here is derived from an EMBL/GenBank/DDBJ whole genome shotgun (WGS) entry which is preliminary data.</text>
</comment>
<evidence type="ECO:0008006" key="4">
    <source>
        <dbReference type="Google" id="ProtNLM"/>
    </source>
</evidence>
<reference evidence="3" key="1">
    <citation type="journal article" date="2019" name="Int. J. Syst. Evol. Microbiol.">
        <title>The Global Catalogue of Microorganisms (GCM) 10K type strain sequencing project: providing services to taxonomists for standard genome sequencing and annotation.</title>
        <authorList>
            <consortium name="The Broad Institute Genomics Platform"/>
            <consortium name="The Broad Institute Genome Sequencing Center for Infectious Disease"/>
            <person name="Wu L."/>
            <person name="Ma J."/>
        </authorList>
    </citation>
    <scope>NUCLEOTIDE SEQUENCE [LARGE SCALE GENOMIC DNA]</scope>
    <source>
        <strain evidence="3">JCM 17555</strain>
    </source>
</reference>
<protein>
    <recommendedName>
        <fullName evidence="4">Beta-barrel porin 2</fullName>
    </recommendedName>
</protein>
<proteinExistence type="predicted"/>
<gene>
    <name evidence="2" type="ORF">GCM10022278_38670</name>
</gene>
<dbReference type="Proteomes" id="UP001501337">
    <property type="component" value="Unassembled WGS sequence"/>
</dbReference>
<sequence length="447" mass="50431">MQKAVKISACTTAVLVGSLATSIVSAEPAEISVTNETLYSTNAALREDKEADTRNRTTLDFYKVLSRTRLSGDIGFNLGYEYYFNDVFANDSDVVATMDVNSAYEFSPNFKWELRDTLNQVREDSTQVGTPDNRQLINVFETGPQWLIPLSGRTGLRLGSEYENLWFEDSDEQSNRITGSAALVTELATGHQLEGGVEADKAWIERLPTDINQTGVIETESESATLFGQVSQQYENARWSVRGGYTFVQTDSPSQETEFDGPTAELSYVYGGITTQGLIDARLSHSLSDTFSDQNVKTFDALDTRDRFDTIETTQFRLLGSYPLTAVDEFSAIGSVSIERYQTQDIEDERYTAELLYRRTFTPQVLGDLSFRRDQEEFSNSFREVVTYYLEASVEHRPLKNIRLEYAIGYTEREDEIIVTDAQGTPSFGLNGIEEVYFSFGVTWFRL</sequence>
<accession>A0ABP7Q8C4</accession>
<keyword evidence="3" id="KW-1185">Reference proteome</keyword>
<evidence type="ECO:0000313" key="2">
    <source>
        <dbReference type="EMBL" id="GAA3978269.1"/>
    </source>
</evidence>
<feature type="chain" id="PRO_5047281786" description="Beta-barrel porin 2" evidence="1">
    <location>
        <begin position="27"/>
        <end position="447"/>
    </location>
</feature>
<name>A0ABP7Q8C4_9GAMM</name>